<comment type="caution">
    <text evidence="1">The sequence shown here is derived from an EMBL/GenBank/DDBJ whole genome shotgun (WGS) entry which is preliminary data.</text>
</comment>
<gene>
    <name evidence="1" type="ORF">N868_02665</name>
</gene>
<keyword evidence="2" id="KW-1185">Reference proteome</keyword>
<dbReference type="EMBL" id="AXCY01000009">
    <property type="protein sequence ID" value="KGM12098.1"/>
    <property type="molecule type" value="Genomic_DNA"/>
</dbReference>
<dbReference type="Gene3D" id="2.50.20.10">
    <property type="entry name" value="Lipoprotein localisation LolA/LolB/LppX"/>
    <property type="match status" value="1"/>
</dbReference>
<evidence type="ECO:0000313" key="2">
    <source>
        <dbReference type="Proteomes" id="UP000029839"/>
    </source>
</evidence>
<dbReference type="OrthoDB" id="4059031at2"/>
<reference evidence="1 2" key="1">
    <citation type="submission" date="2013-08" db="EMBL/GenBank/DDBJ databases">
        <title>Genome sequencing of Cellulomonas carbonis T26.</title>
        <authorList>
            <person name="Chen F."/>
            <person name="Li Y."/>
            <person name="Wang G."/>
        </authorList>
    </citation>
    <scope>NUCLEOTIDE SEQUENCE [LARGE SCALE GENOMIC DNA]</scope>
    <source>
        <strain evidence="1 2">T26</strain>
    </source>
</reference>
<protein>
    <submittedName>
        <fullName evidence="1">Uncharacterized protein</fullName>
    </submittedName>
</protein>
<organism evidence="1 2">
    <name type="scientific">Cellulomonas carbonis T26</name>
    <dbReference type="NCBI Taxonomy" id="947969"/>
    <lineage>
        <taxon>Bacteria</taxon>
        <taxon>Bacillati</taxon>
        <taxon>Actinomycetota</taxon>
        <taxon>Actinomycetes</taxon>
        <taxon>Micrococcales</taxon>
        <taxon>Cellulomonadaceae</taxon>
        <taxon>Cellulomonas</taxon>
    </lineage>
</organism>
<dbReference type="RefSeq" id="WP_043603246.1">
    <property type="nucleotide sequence ID" value="NZ_AXCY01000009.1"/>
</dbReference>
<sequence length="309" mass="33841">MSDGAPPWNHVVGRMAAVGCRTARGELRYREPGGGPDDDATEGTTRFWHAAPHLWRIEDDDGVRYVRGPDGTFVRSGGRAMQRLSPNAIVHLGGPGDPTLLLTGTVERFTDRDDFSVPLGLGAEVRVAGRRAWEYVLAPPPHKPHPLRVAVDDETGTVLRLAVPEAGVLVEMTAFEPDVEVPDGTFGWDGLVRTDLAAEIAADDERRRALSEMHVPVPRWWPDGVARQVLDGDPATGAFSATLEVRGWAEIARWPTDGTPPPHWLDRWPDPDGRGHVHRWDADGWHWELAVPGPLPDEVLARVVASIGD</sequence>
<dbReference type="AlphaFoldDB" id="A0A0A0BUL1"/>
<name>A0A0A0BUL1_9CELL</name>
<proteinExistence type="predicted"/>
<reference evidence="1 2" key="2">
    <citation type="journal article" date="2015" name="Stand. Genomic Sci.">
        <title>Draft genome sequence of Cellulomonas carbonis T26(T) and comparative analysis of six Cellulomonas genomes.</title>
        <authorList>
            <person name="Zhuang W."/>
            <person name="Zhang S."/>
            <person name="Xia X."/>
            <person name="Wang G."/>
        </authorList>
    </citation>
    <scope>NUCLEOTIDE SEQUENCE [LARGE SCALE GENOMIC DNA]</scope>
    <source>
        <strain evidence="1 2">T26</strain>
    </source>
</reference>
<dbReference type="Proteomes" id="UP000029839">
    <property type="component" value="Unassembled WGS sequence"/>
</dbReference>
<evidence type="ECO:0000313" key="1">
    <source>
        <dbReference type="EMBL" id="KGM12098.1"/>
    </source>
</evidence>
<accession>A0A0A0BUL1</accession>